<dbReference type="InterPro" id="IPR045189">
    <property type="entry name" value="UBR4-like"/>
</dbReference>
<proteinExistence type="predicted"/>
<dbReference type="AlphaFoldDB" id="A0AAV8VSU5"/>
<protein>
    <submittedName>
        <fullName evidence="1">Uncharacterized protein</fullName>
    </submittedName>
</protein>
<sequence>MTPFFQRQFVKDNQDVFHSFPQLLTEIALRLPYQVHRHSEASESISAAFDASWYNHLCDYMMTPHTPFLWPLLPAYGKKAAQFVDLLGYFSLKHTEKPEGAPQIPEYVEKAVSVLRAQNELLAHHPNANLYAHMSQFVELDGYYLESEPCLVCNNPEVPFSVIKLSSIKVDSKFTTTTQIVKLLNSHTISKITVRIGDLKRTKMVRTINIYYNNRSVQAVVELKNKPALWHKAKKELVWNNLRKGSVHNQEEVRQLLCVLTKDNPAATEELCNLLMEKITLSLNGHVNSCDLGTSVRHEIALLAAMVQKEDDCWELKLRCMMGLFLKALI</sequence>
<dbReference type="EMBL" id="JANEYG010000035">
    <property type="protein sequence ID" value="KAJ8917097.1"/>
    <property type="molecule type" value="Genomic_DNA"/>
</dbReference>
<keyword evidence="2" id="KW-1185">Reference proteome</keyword>
<organism evidence="1 2">
    <name type="scientific">Exocentrus adspersus</name>
    <dbReference type="NCBI Taxonomy" id="1586481"/>
    <lineage>
        <taxon>Eukaryota</taxon>
        <taxon>Metazoa</taxon>
        <taxon>Ecdysozoa</taxon>
        <taxon>Arthropoda</taxon>
        <taxon>Hexapoda</taxon>
        <taxon>Insecta</taxon>
        <taxon>Pterygota</taxon>
        <taxon>Neoptera</taxon>
        <taxon>Endopterygota</taxon>
        <taxon>Coleoptera</taxon>
        <taxon>Polyphaga</taxon>
        <taxon>Cucujiformia</taxon>
        <taxon>Chrysomeloidea</taxon>
        <taxon>Cerambycidae</taxon>
        <taxon>Lamiinae</taxon>
        <taxon>Acanthocinini</taxon>
        <taxon>Exocentrus</taxon>
    </lineage>
</organism>
<dbReference type="PANTHER" id="PTHR21725">
    <property type="entry name" value="E3 UBIQUITIN-PROTEIN LIGASE UBR4"/>
    <property type="match status" value="1"/>
</dbReference>
<name>A0AAV8VSU5_9CUCU</name>
<dbReference type="PANTHER" id="PTHR21725:SF1">
    <property type="entry name" value="E3 UBIQUITIN-PROTEIN LIGASE UBR4"/>
    <property type="match status" value="1"/>
</dbReference>
<evidence type="ECO:0000313" key="2">
    <source>
        <dbReference type="Proteomes" id="UP001159042"/>
    </source>
</evidence>
<comment type="caution">
    <text evidence="1">The sequence shown here is derived from an EMBL/GenBank/DDBJ whole genome shotgun (WGS) entry which is preliminary data.</text>
</comment>
<accession>A0AAV8VSU5</accession>
<reference evidence="1 2" key="1">
    <citation type="journal article" date="2023" name="Insect Mol. Biol.">
        <title>Genome sequencing provides insights into the evolution of gene families encoding plant cell wall-degrading enzymes in longhorned beetles.</title>
        <authorList>
            <person name="Shin N.R."/>
            <person name="Okamura Y."/>
            <person name="Kirsch R."/>
            <person name="Pauchet Y."/>
        </authorList>
    </citation>
    <scope>NUCLEOTIDE SEQUENCE [LARGE SCALE GENOMIC DNA]</scope>
    <source>
        <strain evidence="1">EAD_L_NR</strain>
    </source>
</reference>
<evidence type="ECO:0000313" key="1">
    <source>
        <dbReference type="EMBL" id="KAJ8917097.1"/>
    </source>
</evidence>
<dbReference type="Proteomes" id="UP001159042">
    <property type="component" value="Unassembled WGS sequence"/>
</dbReference>
<gene>
    <name evidence="1" type="ORF">NQ315_012587</name>
</gene>